<gene>
    <name evidence="2" type="primary">Hypp5257</name>
    <name evidence="2" type="ORF">BLAG_LOCUS25209</name>
</gene>
<dbReference type="Proteomes" id="UP000838412">
    <property type="component" value="Chromosome 9"/>
</dbReference>
<dbReference type="OrthoDB" id="9390935at2759"/>
<evidence type="ECO:0000313" key="2">
    <source>
        <dbReference type="EMBL" id="CAH1274081.1"/>
    </source>
</evidence>
<evidence type="ECO:0000313" key="3">
    <source>
        <dbReference type="Proteomes" id="UP000838412"/>
    </source>
</evidence>
<dbReference type="SUPFAM" id="SSF56672">
    <property type="entry name" value="DNA/RNA polymerases"/>
    <property type="match status" value="1"/>
</dbReference>
<sequence>MRNLKKGKSPGPDGWHPKILAEVAEGVAKPLAIILRKSLDEGRLADEWKLAHITAVHKRGPKTEPGNYRPISLTSIIVKLFESVIRDVIVDHMMLNELFCDQQHGFVPGRSCTTQLIATIDQWTRAVEDGEPLDAIFLDFRKANCSHSKRRSLNWHLTSF</sequence>
<dbReference type="PANTHER" id="PTHR19446">
    <property type="entry name" value="REVERSE TRANSCRIPTASES"/>
    <property type="match status" value="1"/>
</dbReference>
<dbReference type="AlphaFoldDB" id="A0A8K0AHL8"/>
<feature type="domain" description="Reverse transcriptase" evidence="1">
    <location>
        <begin position="61"/>
        <end position="123"/>
    </location>
</feature>
<dbReference type="InterPro" id="IPR000477">
    <property type="entry name" value="RT_dom"/>
</dbReference>
<protein>
    <submittedName>
        <fullName evidence="2">Hypp5257 protein</fullName>
    </submittedName>
</protein>
<dbReference type="InterPro" id="IPR043502">
    <property type="entry name" value="DNA/RNA_pol_sf"/>
</dbReference>
<dbReference type="Pfam" id="PF00078">
    <property type="entry name" value="RVT_1"/>
    <property type="match status" value="1"/>
</dbReference>
<dbReference type="EMBL" id="OV696694">
    <property type="protein sequence ID" value="CAH1274081.1"/>
    <property type="molecule type" value="Genomic_DNA"/>
</dbReference>
<reference evidence="2" key="1">
    <citation type="submission" date="2022-01" db="EMBL/GenBank/DDBJ databases">
        <authorList>
            <person name="Braso-Vives M."/>
        </authorList>
    </citation>
    <scope>NUCLEOTIDE SEQUENCE</scope>
</reference>
<name>A0A8K0AHL8_BRALA</name>
<accession>A0A8K0AHL8</accession>
<keyword evidence="3" id="KW-1185">Reference proteome</keyword>
<evidence type="ECO:0000259" key="1">
    <source>
        <dbReference type="Pfam" id="PF00078"/>
    </source>
</evidence>
<proteinExistence type="predicted"/>
<organism evidence="2 3">
    <name type="scientific">Branchiostoma lanceolatum</name>
    <name type="common">Common lancelet</name>
    <name type="synonym">Amphioxus lanceolatum</name>
    <dbReference type="NCBI Taxonomy" id="7740"/>
    <lineage>
        <taxon>Eukaryota</taxon>
        <taxon>Metazoa</taxon>
        <taxon>Chordata</taxon>
        <taxon>Cephalochordata</taxon>
        <taxon>Leptocardii</taxon>
        <taxon>Amphioxiformes</taxon>
        <taxon>Branchiostomatidae</taxon>
        <taxon>Branchiostoma</taxon>
    </lineage>
</organism>